<organism evidence="1">
    <name type="scientific">Tanacetum cinerariifolium</name>
    <name type="common">Dalmatian daisy</name>
    <name type="synonym">Chrysanthemum cinerariifolium</name>
    <dbReference type="NCBI Taxonomy" id="118510"/>
    <lineage>
        <taxon>Eukaryota</taxon>
        <taxon>Viridiplantae</taxon>
        <taxon>Streptophyta</taxon>
        <taxon>Embryophyta</taxon>
        <taxon>Tracheophyta</taxon>
        <taxon>Spermatophyta</taxon>
        <taxon>Magnoliopsida</taxon>
        <taxon>eudicotyledons</taxon>
        <taxon>Gunneridae</taxon>
        <taxon>Pentapetalae</taxon>
        <taxon>asterids</taxon>
        <taxon>campanulids</taxon>
        <taxon>Asterales</taxon>
        <taxon>Asteraceae</taxon>
        <taxon>Asteroideae</taxon>
        <taxon>Anthemideae</taxon>
        <taxon>Anthemidinae</taxon>
        <taxon>Tanacetum</taxon>
    </lineage>
</organism>
<comment type="caution">
    <text evidence="1">The sequence shown here is derived from an EMBL/GenBank/DDBJ whole genome shotgun (WGS) entry which is preliminary data.</text>
</comment>
<reference evidence="1" key="1">
    <citation type="journal article" date="2019" name="Sci. Rep.">
        <title>Draft genome of Tanacetum cinerariifolium, the natural source of mosquito coil.</title>
        <authorList>
            <person name="Yamashiro T."/>
            <person name="Shiraishi A."/>
            <person name="Satake H."/>
            <person name="Nakayama K."/>
        </authorList>
    </citation>
    <scope>NUCLEOTIDE SEQUENCE</scope>
</reference>
<name>A0A699WMY1_TANCI</name>
<proteinExistence type="predicted"/>
<dbReference type="EMBL" id="BKCJ011733402">
    <property type="protein sequence ID" value="GFD48965.1"/>
    <property type="molecule type" value="Genomic_DNA"/>
</dbReference>
<accession>A0A699WMY1</accession>
<protein>
    <submittedName>
        <fullName evidence="1">Uncharacterized protein</fullName>
    </submittedName>
</protein>
<sequence length="124" mass="13257">FFGVGEGGDALALNQVLAVGEPGPEQRHRPVAHGAQHLAALKHFYHRFLHQGVLGEVHHRPEPARNEHGIVEAGIDLAQRAAVVEARKAFTVPKLLLERVAGVVAIGGRRAAPERGKIDGIALL</sequence>
<evidence type="ECO:0000313" key="1">
    <source>
        <dbReference type="EMBL" id="GFD48965.1"/>
    </source>
</evidence>
<dbReference type="AlphaFoldDB" id="A0A699WMY1"/>
<feature type="non-terminal residue" evidence="1">
    <location>
        <position position="124"/>
    </location>
</feature>
<gene>
    <name evidence="1" type="ORF">Tci_920934</name>
</gene>
<feature type="non-terminal residue" evidence="1">
    <location>
        <position position="1"/>
    </location>
</feature>